<comment type="caution">
    <text evidence="1">The sequence shown here is derived from an EMBL/GenBank/DDBJ whole genome shotgun (WGS) entry which is preliminary data.</text>
</comment>
<accession>A0ABW5QJX3</accession>
<reference evidence="2" key="1">
    <citation type="journal article" date="2019" name="Int. J. Syst. Evol. Microbiol.">
        <title>The Global Catalogue of Microorganisms (GCM) 10K type strain sequencing project: providing services to taxonomists for standard genome sequencing and annotation.</title>
        <authorList>
            <consortium name="The Broad Institute Genomics Platform"/>
            <consortium name="The Broad Institute Genome Sequencing Center for Infectious Disease"/>
            <person name="Wu L."/>
            <person name="Ma J."/>
        </authorList>
    </citation>
    <scope>NUCLEOTIDE SEQUENCE [LARGE SCALE GENOMIC DNA]</scope>
    <source>
        <strain evidence="2">CCM 7427</strain>
    </source>
</reference>
<dbReference type="Pfam" id="PF14076">
    <property type="entry name" value="DUF4258"/>
    <property type="match status" value="1"/>
</dbReference>
<sequence length="85" mass="9815">MAPTLVYTQHALDVLRERELQRAWVEATLAAPDWVEPDPSRPGTRRFYRALPERQGRYLRVVVVVETATEIRILTAFLDRGAKPK</sequence>
<gene>
    <name evidence="1" type="ORF">ACFSX5_08775</name>
</gene>
<protein>
    <submittedName>
        <fullName evidence="1">DUF4258 domain-containing protein</fullName>
    </submittedName>
</protein>
<dbReference type="Proteomes" id="UP001597521">
    <property type="component" value="Unassembled WGS sequence"/>
</dbReference>
<dbReference type="RefSeq" id="WP_386832912.1">
    <property type="nucleotide sequence ID" value="NZ_JBHUNP010000001.1"/>
</dbReference>
<evidence type="ECO:0000313" key="2">
    <source>
        <dbReference type="Proteomes" id="UP001597521"/>
    </source>
</evidence>
<name>A0ABW5QJX3_9HYPH</name>
<dbReference type="EMBL" id="JBHUNP010000001">
    <property type="protein sequence ID" value="MFD2647883.1"/>
    <property type="molecule type" value="Genomic_DNA"/>
</dbReference>
<dbReference type="InterPro" id="IPR025354">
    <property type="entry name" value="DUF4258"/>
</dbReference>
<keyword evidence="2" id="KW-1185">Reference proteome</keyword>
<organism evidence="1 2">
    <name type="scientific">Devosia albogilva</name>
    <dbReference type="NCBI Taxonomy" id="429726"/>
    <lineage>
        <taxon>Bacteria</taxon>
        <taxon>Pseudomonadati</taxon>
        <taxon>Pseudomonadota</taxon>
        <taxon>Alphaproteobacteria</taxon>
        <taxon>Hyphomicrobiales</taxon>
        <taxon>Devosiaceae</taxon>
        <taxon>Devosia</taxon>
    </lineage>
</organism>
<evidence type="ECO:0000313" key="1">
    <source>
        <dbReference type="EMBL" id="MFD2647883.1"/>
    </source>
</evidence>
<proteinExistence type="predicted"/>